<evidence type="ECO:0008006" key="3">
    <source>
        <dbReference type="Google" id="ProtNLM"/>
    </source>
</evidence>
<proteinExistence type="predicted"/>
<sequence>MRLPVSAHTRTWRIHEIAPDFRVEDVWSLDTPGGPDDLRLLVEQFAAGGSGHGGRRGRGSRTLVLRALFAVRAGLGRLLRWDTPEAGLGARVRSLRQRLPEDLRSGERGPDIGGAISFDSLYLTRDEWAAENANRTVHAVLHLGWVPDGRGGHRGELTVLAKPNGPLGRCYMAAIKPFRCALVYPALLRTVEREWRAREQLRGEGRG</sequence>
<comment type="caution">
    <text evidence="1">The sequence shown here is derived from an EMBL/GenBank/DDBJ whole genome shotgun (WGS) entry which is preliminary data.</text>
</comment>
<gene>
    <name evidence="1" type="ORF">GCM10023329_14770</name>
</gene>
<reference evidence="2" key="1">
    <citation type="journal article" date="2019" name="Int. J. Syst. Evol. Microbiol.">
        <title>The Global Catalogue of Microorganisms (GCM) 10K type strain sequencing project: providing services to taxonomists for standard genome sequencing and annotation.</title>
        <authorList>
            <consortium name="The Broad Institute Genomics Platform"/>
            <consortium name="The Broad Institute Genome Sequencing Center for Infectious Disease"/>
            <person name="Wu L."/>
            <person name="Ma J."/>
        </authorList>
    </citation>
    <scope>NUCLEOTIDE SEQUENCE [LARGE SCALE GENOMIC DNA]</scope>
    <source>
        <strain evidence="2">JCM 18324</strain>
    </source>
</reference>
<keyword evidence="2" id="KW-1185">Reference proteome</keyword>
<evidence type="ECO:0000313" key="2">
    <source>
        <dbReference type="Proteomes" id="UP001501147"/>
    </source>
</evidence>
<evidence type="ECO:0000313" key="1">
    <source>
        <dbReference type="EMBL" id="GAA4769049.1"/>
    </source>
</evidence>
<name>A0ABP8ZZR3_9ACTN</name>
<protein>
    <recommendedName>
        <fullName evidence="3">DUF2867 domain-containing protein</fullName>
    </recommendedName>
</protein>
<dbReference type="Proteomes" id="UP001501147">
    <property type="component" value="Unassembled WGS sequence"/>
</dbReference>
<dbReference type="InterPro" id="IPR021295">
    <property type="entry name" value="DUF2867"/>
</dbReference>
<dbReference type="RefSeq" id="WP_345610931.1">
    <property type="nucleotide sequence ID" value="NZ_BAABJV010000002.1"/>
</dbReference>
<dbReference type="EMBL" id="BAABJV010000002">
    <property type="protein sequence ID" value="GAA4769049.1"/>
    <property type="molecule type" value="Genomic_DNA"/>
</dbReference>
<dbReference type="Pfam" id="PF11066">
    <property type="entry name" value="DUF2867"/>
    <property type="match status" value="1"/>
</dbReference>
<organism evidence="1 2">
    <name type="scientific">Streptomyces sanyensis</name>
    <dbReference type="NCBI Taxonomy" id="568869"/>
    <lineage>
        <taxon>Bacteria</taxon>
        <taxon>Bacillati</taxon>
        <taxon>Actinomycetota</taxon>
        <taxon>Actinomycetes</taxon>
        <taxon>Kitasatosporales</taxon>
        <taxon>Streptomycetaceae</taxon>
        <taxon>Streptomyces</taxon>
    </lineage>
</organism>
<accession>A0ABP8ZZR3</accession>